<evidence type="ECO:0000313" key="4">
    <source>
        <dbReference type="Proteomes" id="UP000325289"/>
    </source>
</evidence>
<dbReference type="Gene3D" id="3.10.450.50">
    <property type="match status" value="1"/>
</dbReference>
<organism evidence="3 4">
    <name type="scientific">Roseivivax sediminis</name>
    <dbReference type="NCBI Taxonomy" id="936889"/>
    <lineage>
        <taxon>Bacteria</taxon>
        <taxon>Pseudomonadati</taxon>
        <taxon>Pseudomonadota</taxon>
        <taxon>Alphaproteobacteria</taxon>
        <taxon>Rhodobacterales</taxon>
        <taxon>Roseobacteraceae</taxon>
        <taxon>Roseivivax</taxon>
    </lineage>
</organism>
<evidence type="ECO:0000256" key="2">
    <source>
        <dbReference type="ARBA" id="ARBA00023002"/>
    </source>
</evidence>
<sequence length="167" mass="20002">MTTLDVKNRDVTREDLIDFVYDEVRMLDFGHYDDWLNLWTKDGMYWMPLDYQQEDPIHETSLMWEDQFMLRLRIERLAGARTFSQKPKTRCHHVIQRPYVDRIDNEAGEYLVTTQMHYVETRLDEQILLALTATHDLVRDADRLLIRQKRVDILNCDAAFGNIQLLP</sequence>
<name>A0A1I1Z7P5_9RHOB</name>
<keyword evidence="3" id="KW-0223">Dioxygenase</keyword>
<dbReference type="Proteomes" id="UP000325289">
    <property type="component" value="Unassembled WGS sequence"/>
</dbReference>
<evidence type="ECO:0000313" key="3">
    <source>
        <dbReference type="EMBL" id="SFE27318.1"/>
    </source>
</evidence>
<dbReference type="GO" id="GO:0051213">
    <property type="term" value="F:dioxygenase activity"/>
    <property type="evidence" value="ECO:0007669"/>
    <property type="project" value="UniProtKB-KW"/>
</dbReference>
<dbReference type="EMBL" id="FOMS01000008">
    <property type="protein sequence ID" value="SFE27318.1"/>
    <property type="molecule type" value="Genomic_DNA"/>
</dbReference>
<keyword evidence="4" id="KW-1185">Reference proteome</keyword>
<dbReference type="PANTHER" id="PTHR41534">
    <property type="entry name" value="BLR3401 PROTEIN"/>
    <property type="match status" value="1"/>
</dbReference>
<protein>
    <submittedName>
        <fullName evidence="3">3-phenylpropionate/cinnamic acid dioxygenase, small subunit</fullName>
    </submittedName>
</protein>
<gene>
    <name evidence="3" type="ORF">SAMN04515678_10824</name>
</gene>
<dbReference type="GO" id="GO:0019380">
    <property type="term" value="P:3-phenylpropionate catabolic process"/>
    <property type="evidence" value="ECO:0007669"/>
    <property type="project" value="TreeGrafter"/>
</dbReference>
<evidence type="ECO:0000256" key="1">
    <source>
        <dbReference type="ARBA" id="ARBA00009570"/>
    </source>
</evidence>
<dbReference type="InterPro" id="IPR000391">
    <property type="entry name" value="Rng_hydr_dOase-bsu"/>
</dbReference>
<dbReference type="RefSeq" id="WP_149756386.1">
    <property type="nucleotide sequence ID" value="NZ_FOMS01000008.1"/>
</dbReference>
<proteinExistence type="inferred from homology"/>
<dbReference type="InterPro" id="IPR032710">
    <property type="entry name" value="NTF2-like_dom_sf"/>
</dbReference>
<dbReference type="SUPFAM" id="SSF54427">
    <property type="entry name" value="NTF2-like"/>
    <property type="match status" value="1"/>
</dbReference>
<accession>A0A1I1Z7P5</accession>
<dbReference type="PANTHER" id="PTHR41534:SF1">
    <property type="entry name" value="BLR3401 PROTEIN"/>
    <property type="match status" value="1"/>
</dbReference>
<dbReference type="OrthoDB" id="7446267at2"/>
<reference evidence="3 4" key="1">
    <citation type="submission" date="2016-10" db="EMBL/GenBank/DDBJ databases">
        <authorList>
            <person name="Varghese N."/>
            <person name="Submissions S."/>
        </authorList>
    </citation>
    <scope>NUCLEOTIDE SEQUENCE [LARGE SCALE GENOMIC DNA]</scope>
    <source>
        <strain evidence="4">YIM D21,KCTC 23444,ACCC 10710</strain>
    </source>
</reference>
<dbReference type="AlphaFoldDB" id="A0A1I1Z7P5"/>
<keyword evidence="2" id="KW-0560">Oxidoreductase</keyword>
<dbReference type="Pfam" id="PF00866">
    <property type="entry name" value="Ring_hydroxyl_B"/>
    <property type="match status" value="1"/>
</dbReference>
<comment type="similarity">
    <text evidence="1">Belongs to the bacterial ring-hydroxylating dioxygenase beta subunit family.</text>
</comment>